<organism evidence="8 9">
    <name type="scientific">Sphingomonas trueperi</name>
    <dbReference type="NCBI Taxonomy" id="53317"/>
    <lineage>
        <taxon>Bacteria</taxon>
        <taxon>Pseudomonadati</taxon>
        <taxon>Pseudomonadota</taxon>
        <taxon>Alphaproteobacteria</taxon>
        <taxon>Sphingomonadales</taxon>
        <taxon>Sphingomonadaceae</taxon>
        <taxon>Sphingomonas</taxon>
    </lineage>
</organism>
<dbReference type="AlphaFoldDB" id="A0A7X5Y382"/>
<dbReference type="GO" id="GO:0009055">
    <property type="term" value="F:electron transfer activity"/>
    <property type="evidence" value="ECO:0007669"/>
    <property type="project" value="TreeGrafter"/>
</dbReference>
<evidence type="ECO:0000256" key="7">
    <source>
        <dbReference type="SAM" id="Phobius"/>
    </source>
</evidence>
<protein>
    <submittedName>
        <fullName evidence="8">Cytochrome d ubiquinol oxidase subunit II</fullName>
        <ecNumber evidence="8">1.10.3.-</ecNumber>
    </submittedName>
</protein>
<dbReference type="GO" id="GO:0019646">
    <property type="term" value="P:aerobic electron transport chain"/>
    <property type="evidence" value="ECO:0007669"/>
    <property type="project" value="TreeGrafter"/>
</dbReference>
<dbReference type="GO" id="GO:0070069">
    <property type="term" value="C:cytochrome complex"/>
    <property type="evidence" value="ECO:0007669"/>
    <property type="project" value="TreeGrafter"/>
</dbReference>
<dbReference type="Proteomes" id="UP000531251">
    <property type="component" value="Unassembled WGS sequence"/>
</dbReference>
<sequence>MLTFWLGVLALSIFLYVTLDGFDLGVGMLLPMAGSERERRAMLAAVAPMWDGNETWLVVNGTVLFGVFPLVYATLLSALYLPLFAMLAALILRGVSFEYRDKSVRFRGVWTHAFFGGSLVASFIQGAAVGALVEGLPIVDGRYVGGAFGWLSPFALLCGAGLCLGYMLMGAGWLAYKTRLGVQRRAFRLLPRLLIGVLAFLAAAFVAAVRLDLPVLERWAGHPAMLIVPAIGGIAAILLAAGAALRRPLLPFLAAVLLFASAFGTLALSFYPYIIPYAITAAQAAAPSSSQAFLFWGAGVVILPLTLAYTLAVYLLFKGRISQSDLYGEQTER</sequence>
<feature type="transmembrane region" description="Helical" evidence="7">
    <location>
        <begin position="70"/>
        <end position="92"/>
    </location>
</feature>
<feature type="transmembrane region" description="Helical" evidence="7">
    <location>
        <begin position="223"/>
        <end position="245"/>
    </location>
</feature>
<feature type="transmembrane region" description="Helical" evidence="7">
    <location>
        <begin position="113"/>
        <end position="133"/>
    </location>
</feature>
<keyword evidence="9" id="KW-1185">Reference proteome</keyword>
<evidence type="ECO:0000256" key="6">
    <source>
        <dbReference type="ARBA" id="ARBA00023136"/>
    </source>
</evidence>
<dbReference type="PANTHER" id="PTHR43141">
    <property type="entry name" value="CYTOCHROME BD2 SUBUNIT II"/>
    <property type="match status" value="1"/>
</dbReference>
<comment type="similarity">
    <text evidence="2">Belongs to the cytochrome ubiquinol oxidase subunit 2 family.</text>
</comment>
<keyword evidence="3" id="KW-1003">Cell membrane</keyword>
<keyword evidence="8" id="KW-0560">Oxidoreductase</keyword>
<dbReference type="NCBIfam" id="TIGR00203">
    <property type="entry name" value="cydB"/>
    <property type="match status" value="1"/>
</dbReference>
<keyword evidence="4 7" id="KW-0812">Transmembrane</keyword>
<evidence type="ECO:0000313" key="9">
    <source>
        <dbReference type="Proteomes" id="UP000531251"/>
    </source>
</evidence>
<evidence type="ECO:0000256" key="5">
    <source>
        <dbReference type="ARBA" id="ARBA00022989"/>
    </source>
</evidence>
<feature type="transmembrane region" description="Helical" evidence="7">
    <location>
        <begin position="294"/>
        <end position="317"/>
    </location>
</feature>
<gene>
    <name evidence="8" type="ORF">GGR89_004184</name>
</gene>
<evidence type="ECO:0000256" key="4">
    <source>
        <dbReference type="ARBA" id="ARBA00022692"/>
    </source>
</evidence>
<feature type="transmembrane region" description="Helical" evidence="7">
    <location>
        <begin position="252"/>
        <end position="274"/>
    </location>
</feature>
<dbReference type="GO" id="GO:0005886">
    <property type="term" value="C:plasma membrane"/>
    <property type="evidence" value="ECO:0007669"/>
    <property type="project" value="UniProtKB-SubCell"/>
</dbReference>
<proteinExistence type="inferred from homology"/>
<accession>A0A7X5Y382</accession>
<feature type="transmembrane region" description="Helical" evidence="7">
    <location>
        <begin position="189"/>
        <end position="211"/>
    </location>
</feature>
<evidence type="ECO:0000256" key="1">
    <source>
        <dbReference type="ARBA" id="ARBA00004651"/>
    </source>
</evidence>
<feature type="transmembrane region" description="Helical" evidence="7">
    <location>
        <begin position="153"/>
        <end position="177"/>
    </location>
</feature>
<dbReference type="PANTHER" id="PTHR43141:SF4">
    <property type="entry name" value="CYTOCHROME BD2 SUBUNIT II"/>
    <property type="match status" value="1"/>
</dbReference>
<dbReference type="Pfam" id="PF02322">
    <property type="entry name" value="Cyt_bd_oxida_II"/>
    <property type="match status" value="1"/>
</dbReference>
<keyword evidence="5 7" id="KW-1133">Transmembrane helix</keyword>
<comment type="caution">
    <text evidence="8">The sequence shown here is derived from an EMBL/GenBank/DDBJ whole genome shotgun (WGS) entry which is preliminary data.</text>
</comment>
<dbReference type="EC" id="1.10.3.-" evidence="8"/>
<name>A0A7X5Y382_9SPHN</name>
<dbReference type="EMBL" id="JAATJB010000022">
    <property type="protein sequence ID" value="NJB99838.1"/>
    <property type="molecule type" value="Genomic_DNA"/>
</dbReference>
<dbReference type="GO" id="GO:0016682">
    <property type="term" value="F:oxidoreductase activity, acting on diphenols and related substances as donors, oxygen as acceptor"/>
    <property type="evidence" value="ECO:0007669"/>
    <property type="project" value="TreeGrafter"/>
</dbReference>
<evidence type="ECO:0000313" key="8">
    <source>
        <dbReference type="EMBL" id="NJB99838.1"/>
    </source>
</evidence>
<dbReference type="RefSeq" id="WP_125972389.1">
    <property type="nucleotide sequence ID" value="NZ_BAAADY010000033.1"/>
</dbReference>
<comment type="subcellular location">
    <subcellularLocation>
        <location evidence="1">Cell membrane</location>
        <topology evidence="1">Multi-pass membrane protein</topology>
    </subcellularLocation>
</comment>
<evidence type="ECO:0000256" key="2">
    <source>
        <dbReference type="ARBA" id="ARBA00007543"/>
    </source>
</evidence>
<keyword evidence="6 7" id="KW-0472">Membrane</keyword>
<reference evidence="8 9" key="1">
    <citation type="submission" date="2020-03" db="EMBL/GenBank/DDBJ databases">
        <title>Genomic Encyclopedia of Type Strains, Phase IV (KMG-IV): sequencing the most valuable type-strain genomes for metagenomic binning, comparative biology and taxonomic classification.</title>
        <authorList>
            <person name="Goeker M."/>
        </authorList>
    </citation>
    <scope>NUCLEOTIDE SEQUENCE [LARGE SCALE GENOMIC DNA]</scope>
    <source>
        <strain evidence="8 9">DSM 7225</strain>
    </source>
</reference>
<dbReference type="InterPro" id="IPR003317">
    <property type="entry name" value="Cyt-d_oxidase_su2"/>
</dbReference>
<evidence type="ECO:0000256" key="3">
    <source>
        <dbReference type="ARBA" id="ARBA00022475"/>
    </source>
</evidence>